<dbReference type="GO" id="GO:0009425">
    <property type="term" value="C:bacterial-type flagellum basal body"/>
    <property type="evidence" value="ECO:0007669"/>
    <property type="project" value="UniProtKB-SubCell"/>
</dbReference>
<dbReference type="EMBL" id="QQYZ01000007">
    <property type="protein sequence ID" value="RSY85965.1"/>
    <property type="molecule type" value="Genomic_DNA"/>
</dbReference>
<keyword evidence="7" id="KW-0282">Flagellum</keyword>
<dbReference type="Pfam" id="PF22692">
    <property type="entry name" value="LlgE_F_G_D1"/>
    <property type="match status" value="1"/>
</dbReference>
<dbReference type="Proteomes" id="UP000287746">
    <property type="component" value="Unassembled WGS sequence"/>
</dbReference>
<dbReference type="PANTHER" id="PTHR30435:SF19">
    <property type="entry name" value="FLAGELLAR BASAL-BODY ROD PROTEIN FLGG"/>
    <property type="match status" value="1"/>
</dbReference>
<dbReference type="Pfam" id="PF06429">
    <property type="entry name" value="Flg_bbr_C"/>
    <property type="match status" value="1"/>
</dbReference>
<evidence type="ECO:0000259" key="6">
    <source>
        <dbReference type="Pfam" id="PF22692"/>
    </source>
</evidence>
<evidence type="ECO:0000259" key="5">
    <source>
        <dbReference type="Pfam" id="PF06429"/>
    </source>
</evidence>
<feature type="domain" description="Flagellar hook protein FlgE/F/G-like D1" evidence="6">
    <location>
        <begin position="76"/>
        <end position="139"/>
    </location>
</feature>
<comment type="caution">
    <text evidence="7">The sequence shown here is derived from an EMBL/GenBank/DDBJ whole genome shotgun (WGS) entry which is preliminary data.</text>
</comment>
<organism evidence="7 8">
    <name type="scientific">Sphingomonas koreensis</name>
    <dbReference type="NCBI Taxonomy" id="93064"/>
    <lineage>
        <taxon>Bacteria</taxon>
        <taxon>Pseudomonadati</taxon>
        <taxon>Pseudomonadota</taxon>
        <taxon>Alphaproteobacteria</taxon>
        <taxon>Sphingomonadales</taxon>
        <taxon>Sphingomonadaceae</taxon>
        <taxon>Sphingomonas</taxon>
    </lineage>
</organism>
<keyword evidence="7" id="KW-0969">Cilium</keyword>
<dbReference type="GO" id="GO:0071978">
    <property type="term" value="P:bacterial-type flagellum-dependent swarming motility"/>
    <property type="evidence" value="ECO:0007669"/>
    <property type="project" value="TreeGrafter"/>
</dbReference>
<dbReference type="InterPro" id="IPR010930">
    <property type="entry name" value="Flg_bb/hook_C_dom"/>
</dbReference>
<dbReference type="AlphaFoldDB" id="A0A430G4B6"/>
<protein>
    <submittedName>
        <fullName evidence="7">Flagellar hook basal-body protein</fullName>
    </submittedName>
</protein>
<gene>
    <name evidence="7" type="ORF">DAH66_09725</name>
</gene>
<dbReference type="NCBIfam" id="TIGR03506">
    <property type="entry name" value="FlgEFG_subfam"/>
    <property type="match status" value="1"/>
</dbReference>
<keyword evidence="3 4" id="KW-0975">Bacterial flagellum</keyword>
<accession>A0A430G4B6</accession>
<dbReference type="SUPFAM" id="SSF117143">
    <property type="entry name" value="Flagellar hook protein flgE"/>
    <property type="match status" value="1"/>
</dbReference>
<feature type="domain" description="Flagellar basal-body/hook protein C-terminal" evidence="5">
    <location>
        <begin position="184"/>
        <end position="226"/>
    </location>
</feature>
<keyword evidence="7" id="KW-0966">Cell projection</keyword>
<comment type="subcellular location">
    <subcellularLocation>
        <location evidence="1 4">Bacterial flagellum basal body</location>
    </subcellularLocation>
</comment>
<sequence>MSGLVESALAILASSGQRTRIASENIGNMTTPGYKGRIAFRDMASGEASAIAAAADMRTNFAQGPLRTTGNPFDLAIQGEGFFVIAAEGGQLYYTRQGHFQRAEDGRLTTPAGHALQQAGGGDLVVQRDRIEITAEGVVLEAGQPVGQIALAAPVEGRHLAPVSGSIFAAEEAQMNEASIASIRQGMLEGSNVSLGDEMLGLMTATRQAETGARLVQVYDELMGRAFATLGQRG</sequence>
<comment type="similarity">
    <text evidence="2 4">Belongs to the flagella basal body rod proteins family.</text>
</comment>
<evidence type="ECO:0000313" key="7">
    <source>
        <dbReference type="EMBL" id="RSY85965.1"/>
    </source>
</evidence>
<dbReference type="InterPro" id="IPR053967">
    <property type="entry name" value="LlgE_F_G-like_D1"/>
</dbReference>
<reference evidence="7 8" key="1">
    <citation type="submission" date="2018-07" db="EMBL/GenBank/DDBJ databases">
        <title>Genomic and Epidemiologic Investigation of an Indolent Hospital Outbreak.</title>
        <authorList>
            <person name="Johnson R.C."/>
            <person name="Deming C."/>
            <person name="Conlan S."/>
            <person name="Zellmer C.J."/>
            <person name="Michelin A.V."/>
            <person name="Lee-Lin S."/>
            <person name="Thomas P.J."/>
            <person name="Park M."/>
            <person name="Weingarten R.A."/>
            <person name="Less J."/>
            <person name="Dekker J.P."/>
            <person name="Frank K.M."/>
            <person name="Musser K.A."/>
            <person name="Mcquiston J.R."/>
            <person name="Henderson D.K."/>
            <person name="Lau A.F."/>
            <person name="Palmore T.N."/>
            <person name="Segre J.A."/>
        </authorList>
    </citation>
    <scope>NUCLEOTIDE SEQUENCE [LARGE SCALE GENOMIC DNA]</scope>
    <source>
        <strain evidence="7 8">SK-CDC1_0717</strain>
    </source>
</reference>
<proteinExistence type="inferred from homology"/>
<evidence type="ECO:0000313" key="8">
    <source>
        <dbReference type="Proteomes" id="UP000287746"/>
    </source>
</evidence>
<dbReference type="RefSeq" id="WP_126004354.1">
    <property type="nucleotide sequence ID" value="NZ_QQYZ01000007.1"/>
</dbReference>
<dbReference type="InterPro" id="IPR037925">
    <property type="entry name" value="FlgE/F/G-like"/>
</dbReference>
<evidence type="ECO:0000256" key="2">
    <source>
        <dbReference type="ARBA" id="ARBA00009677"/>
    </source>
</evidence>
<evidence type="ECO:0000256" key="3">
    <source>
        <dbReference type="ARBA" id="ARBA00023143"/>
    </source>
</evidence>
<evidence type="ECO:0000256" key="1">
    <source>
        <dbReference type="ARBA" id="ARBA00004117"/>
    </source>
</evidence>
<name>A0A430G4B6_9SPHN</name>
<dbReference type="InterPro" id="IPR020013">
    <property type="entry name" value="Flagellar_FlgE/F/G"/>
</dbReference>
<evidence type="ECO:0000256" key="4">
    <source>
        <dbReference type="RuleBase" id="RU362116"/>
    </source>
</evidence>
<dbReference type="PANTHER" id="PTHR30435">
    <property type="entry name" value="FLAGELLAR PROTEIN"/>
    <property type="match status" value="1"/>
</dbReference>